<evidence type="ECO:0000259" key="5">
    <source>
        <dbReference type="Pfam" id="PF00849"/>
    </source>
</evidence>
<dbReference type="GO" id="GO:0140098">
    <property type="term" value="F:catalytic activity, acting on RNA"/>
    <property type="evidence" value="ECO:0007669"/>
    <property type="project" value="UniProtKB-ARBA"/>
</dbReference>
<dbReference type="PATRIC" id="fig|1886670.3.peg.1896"/>
<evidence type="ECO:0000256" key="4">
    <source>
        <dbReference type="RuleBase" id="RU362028"/>
    </source>
</evidence>
<evidence type="ECO:0000256" key="1">
    <source>
        <dbReference type="ARBA" id="ARBA00000073"/>
    </source>
</evidence>
<organism evidence="6 7">
    <name type="scientific">Paenibacillus nuruki</name>
    <dbReference type="NCBI Taxonomy" id="1886670"/>
    <lineage>
        <taxon>Bacteria</taxon>
        <taxon>Bacillati</taxon>
        <taxon>Bacillota</taxon>
        <taxon>Bacilli</taxon>
        <taxon>Bacillales</taxon>
        <taxon>Paenibacillaceae</taxon>
        <taxon>Paenibacillus</taxon>
    </lineage>
</organism>
<dbReference type="NCBIfam" id="TIGR00005">
    <property type="entry name" value="rluA_subfam"/>
    <property type="match status" value="1"/>
</dbReference>
<dbReference type="Proteomes" id="UP000094578">
    <property type="component" value="Unassembled WGS sequence"/>
</dbReference>
<dbReference type="GO" id="GO:0003723">
    <property type="term" value="F:RNA binding"/>
    <property type="evidence" value="ECO:0007669"/>
    <property type="project" value="InterPro"/>
</dbReference>
<comment type="function">
    <text evidence="4">Responsible for synthesis of pseudouridine from uracil.</text>
</comment>
<dbReference type="EMBL" id="MDER01000034">
    <property type="protein sequence ID" value="ODP28887.1"/>
    <property type="molecule type" value="Genomic_DNA"/>
</dbReference>
<name>A0A1E3L4Y4_9BACL</name>
<evidence type="ECO:0000313" key="7">
    <source>
        <dbReference type="Proteomes" id="UP000094578"/>
    </source>
</evidence>
<feature type="domain" description="Pseudouridine synthase RsuA/RluA-like" evidence="5">
    <location>
        <begin position="99"/>
        <end position="252"/>
    </location>
</feature>
<dbReference type="PANTHER" id="PTHR21600">
    <property type="entry name" value="MITOCHONDRIAL RNA PSEUDOURIDINE SYNTHASE"/>
    <property type="match status" value="1"/>
</dbReference>
<dbReference type="InterPro" id="IPR020103">
    <property type="entry name" value="PsdUridine_synth_cat_dom_sf"/>
</dbReference>
<dbReference type="PANTHER" id="PTHR21600:SF44">
    <property type="entry name" value="RIBOSOMAL LARGE SUBUNIT PSEUDOURIDINE SYNTHASE D"/>
    <property type="match status" value="1"/>
</dbReference>
<dbReference type="Pfam" id="PF00849">
    <property type="entry name" value="PseudoU_synth_2"/>
    <property type="match status" value="1"/>
</dbReference>
<reference evidence="6 7" key="1">
    <citation type="submission" date="2016-08" db="EMBL/GenBank/DDBJ databases">
        <title>Genome sequencing of Paenibacillus sp. TI45-13ar, isolated from Korean traditional nuruk.</title>
        <authorList>
            <person name="Kim S.-J."/>
        </authorList>
    </citation>
    <scope>NUCLEOTIDE SEQUENCE [LARGE SCALE GENOMIC DNA]</scope>
    <source>
        <strain evidence="6 7">TI45-13ar</strain>
    </source>
</reference>
<dbReference type="Gene3D" id="3.30.2350.10">
    <property type="entry name" value="Pseudouridine synthase"/>
    <property type="match status" value="1"/>
</dbReference>
<dbReference type="InterPro" id="IPR006225">
    <property type="entry name" value="PsdUridine_synth_RluC/D"/>
</dbReference>
<dbReference type="CDD" id="cd02869">
    <property type="entry name" value="PseudoU_synth_RluA_like"/>
    <property type="match status" value="1"/>
</dbReference>
<proteinExistence type="inferred from homology"/>
<keyword evidence="4 6" id="KW-0413">Isomerase</keyword>
<comment type="catalytic activity">
    <reaction evidence="1 4">
        <text>a uridine in RNA = a pseudouridine in RNA</text>
        <dbReference type="Rhea" id="RHEA:48348"/>
        <dbReference type="Rhea" id="RHEA-COMP:12068"/>
        <dbReference type="Rhea" id="RHEA-COMP:12069"/>
        <dbReference type="ChEBI" id="CHEBI:65314"/>
        <dbReference type="ChEBI" id="CHEBI:65315"/>
    </reaction>
</comment>
<accession>A0A1E3L4Y4</accession>
<evidence type="ECO:0000256" key="3">
    <source>
        <dbReference type="PIRSR" id="PIRSR606225-1"/>
    </source>
</evidence>
<sequence length="328" mass="37436">MINAKHETNDYYDPILYIIQPQDEGMILKNIMQKRMGISRKLLSRLKMTDQGVMLNGQHVYVSTKVQAGDKLEIRMEREQSDDILPQVQQIDVIYEDQHLLIVNKKAGVIVHPTSGHYTDTLANGVVHYWQERGEKFRFRPVHRLDQDTSGVLAIAKNPYAHQHISEQMINHSVQKRYHAYVHHIPTVSQGRIEGAIDRDLIEPYMRVVTPDGYAAATRYQVLESFADRDIALVELELETGRTHQIRVHMKHIGCPLVGDRLYGYARPDKNLDVSTSISQLDQLAGRQALHAVELGFVHPVTGEEMLFQAPLPEDLANLDAELRGLEI</sequence>
<dbReference type="AlphaFoldDB" id="A0A1E3L4Y4"/>
<dbReference type="EC" id="5.4.99.-" evidence="4"/>
<comment type="caution">
    <text evidence="6">The sequence shown here is derived from an EMBL/GenBank/DDBJ whole genome shotgun (WGS) entry which is preliminary data.</text>
</comment>
<feature type="active site" evidence="3">
    <location>
        <position position="146"/>
    </location>
</feature>
<gene>
    <name evidence="6" type="ORF">PTI45_01865</name>
</gene>
<dbReference type="InterPro" id="IPR006145">
    <property type="entry name" value="PsdUridine_synth_RsuA/RluA"/>
</dbReference>
<dbReference type="STRING" id="1886670.PTI45_01865"/>
<comment type="similarity">
    <text evidence="2 4">Belongs to the pseudouridine synthase RluA family.</text>
</comment>
<protein>
    <recommendedName>
        <fullName evidence="4">Pseudouridine synthase</fullName>
        <ecNumber evidence="4">5.4.99.-</ecNumber>
    </recommendedName>
</protein>
<dbReference type="GO" id="GO:0009982">
    <property type="term" value="F:pseudouridine synthase activity"/>
    <property type="evidence" value="ECO:0007669"/>
    <property type="project" value="InterPro"/>
</dbReference>
<evidence type="ECO:0000313" key="6">
    <source>
        <dbReference type="EMBL" id="ODP28887.1"/>
    </source>
</evidence>
<evidence type="ECO:0000256" key="2">
    <source>
        <dbReference type="ARBA" id="ARBA00010876"/>
    </source>
</evidence>
<keyword evidence="7" id="KW-1185">Reference proteome</keyword>
<dbReference type="SUPFAM" id="SSF55120">
    <property type="entry name" value="Pseudouridine synthase"/>
    <property type="match status" value="1"/>
</dbReference>
<dbReference type="InterPro" id="IPR050188">
    <property type="entry name" value="RluA_PseudoU_synthase"/>
</dbReference>
<dbReference type="GO" id="GO:0000455">
    <property type="term" value="P:enzyme-directed rRNA pseudouridine synthesis"/>
    <property type="evidence" value="ECO:0007669"/>
    <property type="project" value="TreeGrafter"/>
</dbReference>